<sequence length="159" mass="17575">MTGRLVRKGSKTVFARRAAQLQTALDAIARKVAAEGERHAQRGAYLNIYGTVPGHVYVRSNHLFNSIYSNGSAVMGAVLVELGDRADYASDVEYGTGPYTLTQQQLDAYLKTLPPGGLLRFGRTGQAYMLPGPYIGPALQLVRYRTQVEVRDLMRRLWA</sequence>
<name>A0A1W1VIU6_9DEIO</name>
<dbReference type="RefSeq" id="WP_084049297.1">
    <property type="nucleotide sequence ID" value="NZ_FWWU01000009.1"/>
</dbReference>
<protein>
    <submittedName>
        <fullName evidence="1">Uncharacterized protein</fullName>
    </submittedName>
</protein>
<evidence type="ECO:0000313" key="1">
    <source>
        <dbReference type="EMBL" id="SMB93305.1"/>
    </source>
</evidence>
<accession>A0A1W1VIU6</accession>
<evidence type="ECO:0000313" key="2">
    <source>
        <dbReference type="Proteomes" id="UP000192582"/>
    </source>
</evidence>
<organism evidence="1 2">
    <name type="scientific">Deinococcus hopiensis KR-140</name>
    <dbReference type="NCBI Taxonomy" id="695939"/>
    <lineage>
        <taxon>Bacteria</taxon>
        <taxon>Thermotogati</taxon>
        <taxon>Deinococcota</taxon>
        <taxon>Deinococci</taxon>
        <taxon>Deinococcales</taxon>
        <taxon>Deinococcaceae</taxon>
        <taxon>Deinococcus</taxon>
    </lineage>
</organism>
<dbReference type="AlphaFoldDB" id="A0A1W1VIU6"/>
<keyword evidence="2" id="KW-1185">Reference proteome</keyword>
<gene>
    <name evidence="1" type="ORF">SAMN00790413_01926</name>
</gene>
<proteinExistence type="predicted"/>
<dbReference type="STRING" id="695939.SAMN00790413_01926"/>
<dbReference type="EMBL" id="FWWU01000009">
    <property type="protein sequence ID" value="SMB93305.1"/>
    <property type="molecule type" value="Genomic_DNA"/>
</dbReference>
<reference evidence="1 2" key="1">
    <citation type="submission" date="2017-04" db="EMBL/GenBank/DDBJ databases">
        <authorList>
            <person name="Afonso C.L."/>
            <person name="Miller P.J."/>
            <person name="Scott M.A."/>
            <person name="Spackman E."/>
            <person name="Goraichik I."/>
            <person name="Dimitrov K.M."/>
            <person name="Suarez D.L."/>
            <person name="Swayne D.E."/>
        </authorList>
    </citation>
    <scope>NUCLEOTIDE SEQUENCE [LARGE SCALE GENOMIC DNA]</scope>
    <source>
        <strain evidence="1 2">KR-140</strain>
    </source>
</reference>
<dbReference type="OrthoDB" id="71260at2"/>
<dbReference type="Proteomes" id="UP000192582">
    <property type="component" value="Unassembled WGS sequence"/>
</dbReference>